<feature type="region of interest" description="Disordered" evidence="1">
    <location>
        <begin position="52"/>
        <end position="98"/>
    </location>
</feature>
<evidence type="ECO:0000256" key="1">
    <source>
        <dbReference type="SAM" id="MobiDB-lite"/>
    </source>
</evidence>
<comment type="caution">
    <text evidence="3">The sequence shown here is derived from an EMBL/GenBank/DDBJ whole genome shotgun (WGS) entry which is preliminary data.</text>
</comment>
<sequence length="98" mass="10626">MVVTAQKLFWVTFVIVLAFPTEGRMLSTDQETNLGHAENGKRVLFERLSFGTLQRGPVPPSGPSPRTPVPPFNPYAPVAKPDRIPAPPPPSPQIGTNP</sequence>
<evidence type="ECO:0000256" key="2">
    <source>
        <dbReference type="SAM" id="SignalP"/>
    </source>
</evidence>
<protein>
    <recommendedName>
        <fullName evidence="5">Proline-rich protein</fullName>
    </recommendedName>
</protein>
<organism evidence="3 4">
    <name type="scientific">Quercus rubra</name>
    <name type="common">Northern red oak</name>
    <name type="synonym">Quercus borealis</name>
    <dbReference type="NCBI Taxonomy" id="3512"/>
    <lineage>
        <taxon>Eukaryota</taxon>
        <taxon>Viridiplantae</taxon>
        <taxon>Streptophyta</taxon>
        <taxon>Embryophyta</taxon>
        <taxon>Tracheophyta</taxon>
        <taxon>Spermatophyta</taxon>
        <taxon>Magnoliopsida</taxon>
        <taxon>eudicotyledons</taxon>
        <taxon>Gunneridae</taxon>
        <taxon>Pentapetalae</taxon>
        <taxon>rosids</taxon>
        <taxon>fabids</taxon>
        <taxon>Fagales</taxon>
        <taxon>Fagaceae</taxon>
        <taxon>Quercus</taxon>
    </lineage>
</organism>
<evidence type="ECO:0000313" key="4">
    <source>
        <dbReference type="Proteomes" id="UP001324115"/>
    </source>
</evidence>
<keyword evidence="2" id="KW-0732">Signal</keyword>
<keyword evidence="4" id="KW-1185">Reference proteome</keyword>
<feature type="signal peptide" evidence="2">
    <location>
        <begin position="1"/>
        <end position="23"/>
    </location>
</feature>
<feature type="chain" id="PRO_5042964175" description="Proline-rich protein" evidence="2">
    <location>
        <begin position="24"/>
        <end position="98"/>
    </location>
</feature>
<dbReference type="AlphaFoldDB" id="A0AAN7FSE7"/>
<proteinExistence type="predicted"/>
<gene>
    <name evidence="3" type="ORF">RGQ29_009700</name>
</gene>
<evidence type="ECO:0008006" key="5">
    <source>
        <dbReference type="Google" id="ProtNLM"/>
    </source>
</evidence>
<dbReference type="EMBL" id="JAXUIC010000002">
    <property type="protein sequence ID" value="KAK4599767.1"/>
    <property type="molecule type" value="Genomic_DNA"/>
</dbReference>
<name>A0AAN7FSE7_QUERU</name>
<reference evidence="3 4" key="1">
    <citation type="journal article" date="2023" name="G3 (Bethesda)">
        <title>A haplotype-resolved chromosome-scale genome for Quercus rubra L. provides insights into the genetics of adaptive traits for red oak species.</title>
        <authorList>
            <person name="Kapoor B."/>
            <person name="Jenkins J."/>
            <person name="Schmutz J."/>
            <person name="Zhebentyayeva T."/>
            <person name="Kuelheim C."/>
            <person name="Coggeshall M."/>
            <person name="Heim C."/>
            <person name="Lasky J.R."/>
            <person name="Leites L."/>
            <person name="Islam-Faridi N."/>
            <person name="Romero-Severson J."/>
            <person name="DeLeo V.L."/>
            <person name="Lucas S.M."/>
            <person name="Lazic D."/>
            <person name="Gailing O."/>
            <person name="Carlson J."/>
            <person name="Staton M."/>
        </authorList>
    </citation>
    <scope>NUCLEOTIDE SEQUENCE [LARGE SCALE GENOMIC DNA]</scope>
    <source>
        <strain evidence="3">Pseudo-F2</strain>
    </source>
</reference>
<accession>A0AAN7FSE7</accession>
<dbReference type="Proteomes" id="UP001324115">
    <property type="component" value="Unassembled WGS sequence"/>
</dbReference>
<evidence type="ECO:0000313" key="3">
    <source>
        <dbReference type="EMBL" id="KAK4599767.1"/>
    </source>
</evidence>
<feature type="compositionally biased region" description="Pro residues" evidence="1">
    <location>
        <begin position="57"/>
        <end position="74"/>
    </location>
</feature>